<sequence length="318" mass="34261">MTPGTAASPAASHQIPFTPAVPGDEKAEEGIAYLQPGGLVVHTGWSYPPRGERVLRQHPAYEGGTVQPWLISTPGGHRAARFSYCTQQDAEVAAARITAALPEGTWPVGGDTDTEALLPLALEASHGPEMLPLTHNGKPSWGCSGYGDVADFWMPDTRPAYERMIAAHGPIPKNCPTCTRLARAQKKAGYLPHTSHWPRWSVTGHRGNSVRPHCYCMECMRLTVRIGTLGTVADDNGHTVPGSKATGLFSPLPIDVARDVGRDIDREDRPFAWFSHFLTEGGCVVIDERDGVGLWPTGVNHDDALFSETGITADEEGL</sequence>
<comment type="caution">
    <text evidence="2">The sequence shown here is derived from an EMBL/GenBank/DDBJ whole genome shotgun (WGS) entry which is preliminary data.</text>
</comment>
<dbReference type="RefSeq" id="WP_070017060.1">
    <property type="nucleotide sequence ID" value="NZ_LJGW01000231.1"/>
</dbReference>
<gene>
    <name evidence="2" type="ORF">AN218_13320</name>
</gene>
<evidence type="ECO:0000256" key="1">
    <source>
        <dbReference type="SAM" id="MobiDB-lite"/>
    </source>
</evidence>
<protein>
    <submittedName>
        <fullName evidence="2">Uncharacterized protein</fullName>
    </submittedName>
</protein>
<reference evidence="2 3" key="1">
    <citation type="journal article" date="2016" name="Front. Microbiol.">
        <title>Comparative Genomics Analysis of Streptomyces Species Reveals Their Adaptation to the Marine Environment and Their Diversity at the Genomic Level.</title>
        <authorList>
            <person name="Tian X."/>
            <person name="Zhang Z."/>
            <person name="Yang T."/>
            <person name="Chen M."/>
            <person name="Li J."/>
            <person name="Chen F."/>
            <person name="Yang J."/>
            <person name="Li W."/>
            <person name="Zhang B."/>
            <person name="Zhang Z."/>
            <person name="Wu J."/>
            <person name="Zhang C."/>
            <person name="Long L."/>
            <person name="Xiao J."/>
        </authorList>
    </citation>
    <scope>NUCLEOTIDE SEQUENCE [LARGE SCALE GENOMIC DNA]</scope>
    <source>
        <strain evidence="2 3">SCSIO 10429</strain>
    </source>
</reference>
<dbReference type="AlphaFoldDB" id="A0A1E7L552"/>
<name>A0A1E7L552_9ACTN</name>
<dbReference type="EMBL" id="LJGW01000231">
    <property type="protein sequence ID" value="OEV11327.1"/>
    <property type="molecule type" value="Genomic_DNA"/>
</dbReference>
<dbReference type="PATRIC" id="fig|518642.10.peg.2440"/>
<evidence type="ECO:0000313" key="2">
    <source>
        <dbReference type="EMBL" id="OEV11327.1"/>
    </source>
</evidence>
<proteinExistence type="predicted"/>
<keyword evidence="3" id="KW-1185">Reference proteome</keyword>
<evidence type="ECO:0000313" key="3">
    <source>
        <dbReference type="Proteomes" id="UP000176005"/>
    </source>
</evidence>
<accession>A0A1E7L552</accession>
<feature type="region of interest" description="Disordered" evidence="1">
    <location>
        <begin position="1"/>
        <end position="23"/>
    </location>
</feature>
<dbReference type="Proteomes" id="UP000176005">
    <property type="component" value="Unassembled WGS sequence"/>
</dbReference>
<organism evidence="2 3">
    <name type="scientific">Streptomyces nanshensis</name>
    <dbReference type="NCBI Taxonomy" id="518642"/>
    <lineage>
        <taxon>Bacteria</taxon>
        <taxon>Bacillati</taxon>
        <taxon>Actinomycetota</taxon>
        <taxon>Actinomycetes</taxon>
        <taxon>Kitasatosporales</taxon>
        <taxon>Streptomycetaceae</taxon>
        <taxon>Streptomyces</taxon>
    </lineage>
</organism>